<reference evidence="2" key="1">
    <citation type="submission" date="2018-06" db="EMBL/GenBank/DDBJ databases">
        <authorList>
            <person name="Zhirakovskaya E."/>
        </authorList>
    </citation>
    <scope>NUCLEOTIDE SEQUENCE</scope>
</reference>
<dbReference type="Pfam" id="PF00499">
    <property type="entry name" value="Oxidored_q3"/>
    <property type="match status" value="1"/>
</dbReference>
<evidence type="ECO:0000313" key="2">
    <source>
        <dbReference type="EMBL" id="VAW19469.1"/>
    </source>
</evidence>
<organism evidence="2">
    <name type="scientific">hydrothermal vent metagenome</name>
    <dbReference type="NCBI Taxonomy" id="652676"/>
    <lineage>
        <taxon>unclassified sequences</taxon>
        <taxon>metagenomes</taxon>
        <taxon>ecological metagenomes</taxon>
    </lineage>
</organism>
<keyword evidence="1" id="KW-0812">Transmembrane</keyword>
<dbReference type="EMBL" id="UOEP01000099">
    <property type="protein sequence ID" value="VAW19469.1"/>
    <property type="molecule type" value="Genomic_DNA"/>
</dbReference>
<proteinExistence type="predicted"/>
<gene>
    <name evidence="2" type="ORF">MNBD_BACTEROID01-627</name>
</gene>
<evidence type="ECO:0000256" key="1">
    <source>
        <dbReference type="SAM" id="Phobius"/>
    </source>
</evidence>
<feature type="non-terminal residue" evidence="2">
    <location>
        <position position="106"/>
    </location>
</feature>
<protein>
    <recommendedName>
        <fullName evidence="3">NADH-quinone oxidoreductase subunit J</fullName>
    </recommendedName>
</protein>
<dbReference type="InterPro" id="IPR042106">
    <property type="entry name" value="Nuo/plastoQ_OxRdtase_6_NuoJ"/>
</dbReference>
<dbReference type="PANTHER" id="PTHR33269:SF17">
    <property type="entry name" value="NADH-UBIQUINONE OXIDOREDUCTASE CHAIN 6"/>
    <property type="match status" value="1"/>
</dbReference>
<dbReference type="Gene3D" id="1.20.120.1200">
    <property type="entry name" value="NADH-ubiquinone/plastoquinone oxidoreductase chain 6, subunit NuoJ"/>
    <property type="match status" value="1"/>
</dbReference>
<name>A0A3B0U4T8_9ZZZZ</name>
<dbReference type="AlphaFoldDB" id="A0A3B0U4T8"/>
<feature type="transmembrane region" description="Helical" evidence="1">
    <location>
        <begin position="55"/>
        <end position="76"/>
    </location>
</feature>
<dbReference type="GO" id="GO:0008137">
    <property type="term" value="F:NADH dehydrogenase (ubiquinone) activity"/>
    <property type="evidence" value="ECO:0007669"/>
    <property type="project" value="InterPro"/>
</dbReference>
<evidence type="ECO:0008006" key="3">
    <source>
        <dbReference type="Google" id="ProtNLM"/>
    </source>
</evidence>
<keyword evidence="1" id="KW-1133">Transmembrane helix</keyword>
<dbReference type="InterPro" id="IPR001457">
    <property type="entry name" value="NADH_UbQ/plastoQ_OxRdtase_su6"/>
</dbReference>
<dbReference type="PANTHER" id="PTHR33269">
    <property type="entry name" value="NADH-UBIQUINONE OXIDOREDUCTASE CHAIN 6"/>
    <property type="match status" value="1"/>
</dbReference>
<accession>A0A3B0U4T8</accession>
<sequence>MNLNVFMFYLLSGIILTFSVLTITSRRMLRAAVYLLFVLVATSGLYFLLNYQFLAAIQLTLYAGGIVVLIIFSILLTGHISEKFKNPAPWKLWMGTSVFIVGSTVA</sequence>
<feature type="transmembrane region" description="Helical" evidence="1">
    <location>
        <begin position="6"/>
        <end position="24"/>
    </location>
</feature>
<keyword evidence="1" id="KW-0472">Membrane</keyword>
<feature type="transmembrane region" description="Helical" evidence="1">
    <location>
        <begin position="31"/>
        <end position="49"/>
    </location>
</feature>